<gene>
    <name evidence="1" type="ORF">ABB25_00595</name>
</gene>
<evidence type="ECO:0000313" key="2">
    <source>
        <dbReference type="Proteomes" id="UP000051254"/>
    </source>
</evidence>
<dbReference type="Gene3D" id="3.40.50.150">
    <property type="entry name" value="Vaccinia Virus protein VP39"/>
    <property type="match status" value="1"/>
</dbReference>
<protein>
    <recommendedName>
        <fullName evidence="3">Methyltransferase FkbM domain-containing protein</fullName>
    </recommendedName>
</protein>
<dbReference type="InterPro" id="IPR029063">
    <property type="entry name" value="SAM-dependent_MTases_sf"/>
</dbReference>
<comment type="caution">
    <text evidence="1">The sequence shown here is derived from an EMBL/GenBank/DDBJ whole genome shotgun (WGS) entry which is preliminary data.</text>
</comment>
<dbReference type="Proteomes" id="UP000051254">
    <property type="component" value="Unassembled WGS sequence"/>
</dbReference>
<dbReference type="PATRIC" id="fig|266128.3.peg.1182"/>
<evidence type="ECO:0008006" key="3">
    <source>
        <dbReference type="Google" id="ProtNLM"/>
    </source>
</evidence>
<dbReference type="SUPFAM" id="SSF53335">
    <property type="entry name" value="S-adenosyl-L-methionine-dependent methyltransferases"/>
    <property type="match status" value="1"/>
</dbReference>
<keyword evidence="2" id="KW-1185">Reference proteome</keyword>
<name>A0A0R0C4R9_9GAMM</name>
<organism evidence="1 2">
    <name type="scientific">Stenotrophomonas koreensis</name>
    <dbReference type="NCBI Taxonomy" id="266128"/>
    <lineage>
        <taxon>Bacteria</taxon>
        <taxon>Pseudomonadati</taxon>
        <taxon>Pseudomonadota</taxon>
        <taxon>Gammaproteobacteria</taxon>
        <taxon>Lysobacterales</taxon>
        <taxon>Lysobacteraceae</taxon>
        <taxon>Stenotrophomonas</taxon>
    </lineage>
</organism>
<reference evidence="1 2" key="1">
    <citation type="submission" date="2015-05" db="EMBL/GenBank/DDBJ databases">
        <title>Genome sequencing and analysis of members of genus Stenotrophomonas.</title>
        <authorList>
            <person name="Patil P.P."/>
            <person name="Midha S."/>
            <person name="Patil P.B."/>
        </authorList>
    </citation>
    <scope>NUCLEOTIDE SEQUENCE [LARGE SCALE GENOMIC DNA]</scope>
    <source>
        <strain evidence="1 2">DSM 17805</strain>
    </source>
</reference>
<dbReference type="EMBL" id="LDJH01000002">
    <property type="protein sequence ID" value="KRG60737.1"/>
    <property type="molecule type" value="Genomic_DNA"/>
</dbReference>
<evidence type="ECO:0000313" key="1">
    <source>
        <dbReference type="EMBL" id="KRG60737.1"/>
    </source>
</evidence>
<dbReference type="STRING" id="266128.ABB25_00595"/>
<sequence>MDLEGWEMPALRGAGGHIAKGRPKLAIAVYHNAEDLRLVYEFVTAFGHGYRTYLRHYTQGWSETVLFFC</sequence>
<proteinExistence type="predicted"/>
<dbReference type="AlphaFoldDB" id="A0A0R0C4R9"/>
<accession>A0A0R0C4R9</accession>